<keyword evidence="2" id="KW-0812">Transmembrane</keyword>
<protein>
    <submittedName>
        <fullName evidence="3">Alpha-1,2-mannosyltransferase</fullName>
    </submittedName>
</protein>
<sequence length="118" mass="12187">MAAVAVTVRRAHPVVALLLNATAAVLVSPISWSHHWVWIAPALLAAVGAVFVLAPFRHLPSFDRPGQEWPPDQHWIGNAYVLTGVVAVVSALVAAQASSANPPSGSDSPVSTEDPGAG</sequence>
<keyword evidence="2" id="KW-1133">Transmembrane helix</keyword>
<dbReference type="AlphaFoldDB" id="A0A1I4C5A4"/>
<dbReference type="RefSeq" id="WP_177228974.1">
    <property type="nucleotide sequence ID" value="NZ_CBDQZW010000005.1"/>
</dbReference>
<evidence type="ECO:0000313" key="3">
    <source>
        <dbReference type="EMBL" id="SFK76298.1"/>
    </source>
</evidence>
<reference evidence="3 4" key="1">
    <citation type="submission" date="2016-10" db="EMBL/GenBank/DDBJ databases">
        <authorList>
            <person name="de Groot N.N."/>
        </authorList>
    </citation>
    <scope>NUCLEOTIDE SEQUENCE [LARGE SCALE GENOMIC DNA]</scope>
    <source>
        <strain evidence="3 4">DSM 44468</strain>
    </source>
</reference>
<name>A0A1I4C5A4_9PSEU</name>
<proteinExistence type="predicted"/>
<feature type="region of interest" description="Disordered" evidence="1">
    <location>
        <begin position="97"/>
        <end position="118"/>
    </location>
</feature>
<evidence type="ECO:0000313" key="4">
    <source>
        <dbReference type="Proteomes" id="UP000199025"/>
    </source>
</evidence>
<keyword evidence="4" id="KW-1185">Reference proteome</keyword>
<evidence type="ECO:0000256" key="1">
    <source>
        <dbReference type="SAM" id="MobiDB-lite"/>
    </source>
</evidence>
<dbReference type="Proteomes" id="UP000199025">
    <property type="component" value="Unassembled WGS sequence"/>
</dbReference>
<dbReference type="STRING" id="115433.SAMN05421835_13257"/>
<keyword evidence="2" id="KW-0472">Membrane</keyword>
<dbReference type="EMBL" id="FORP01000032">
    <property type="protein sequence ID" value="SFK76298.1"/>
    <property type="molecule type" value="Genomic_DNA"/>
</dbReference>
<keyword evidence="3" id="KW-0328">Glycosyltransferase</keyword>
<dbReference type="GO" id="GO:0016757">
    <property type="term" value="F:glycosyltransferase activity"/>
    <property type="evidence" value="ECO:0007669"/>
    <property type="project" value="UniProtKB-KW"/>
</dbReference>
<gene>
    <name evidence="3" type="ORF">SAMN05421835_13257</name>
</gene>
<accession>A0A1I4C5A4</accession>
<evidence type="ECO:0000256" key="2">
    <source>
        <dbReference type="SAM" id="Phobius"/>
    </source>
</evidence>
<keyword evidence="3" id="KW-0808">Transferase</keyword>
<feature type="transmembrane region" description="Helical" evidence="2">
    <location>
        <begin position="36"/>
        <end position="54"/>
    </location>
</feature>
<organism evidence="3 4">
    <name type="scientific">Amycolatopsis sacchari</name>
    <dbReference type="NCBI Taxonomy" id="115433"/>
    <lineage>
        <taxon>Bacteria</taxon>
        <taxon>Bacillati</taxon>
        <taxon>Actinomycetota</taxon>
        <taxon>Actinomycetes</taxon>
        <taxon>Pseudonocardiales</taxon>
        <taxon>Pseudonocardiaceae</taxon>
        <taxon>Amycolatopsis</taxon>
    </lineage>
</organism>
<feature type="transmembrane region" description="Helical" evidence="2">
    <location>
        <begin position="12"/>
        <end position="30"/>
    </location>
</feature>
<feature type="transmembrane region" description="Helical" evidence="2">
    <location>
        <begin position="75"/>
        <end position="95"/>
    </location>
</feature>
<feature type="compositionally biased region" description="Polar residues" evidence="1">
    <location>
        <begin position="101"/>
        <end position="111"/>
    </location>
</feature>